<dbReference type="PROSITE" id="PS50297">
    <property type="entry name" value="ANK_REP_REGION"/>
    <property type="match status" value="2"/>
</dbReference>
<keyword evidence="7" id="KW-1185">Reference proteome</keyword>
<dbReference type="EMBL" id="KE346365">
    <property type="protein sequence ID" value="KJE93678.1"/>
    <property type="molecule type" value="Genomic_DNA"/>
</dbReference>
<evidence type="ECO:0000256" key="5">
    <source>
        <dbReference type="SAM" id="MobiDB-lite"/>
    </source>
</evidence>
<dbReference type="STRING" id="595528.A0A0D2WR97"/>
<keyword evidence="1" id="KW-0677">Repeat</keyword>
<feature type="repeat" description="ANK" evidence="3">
    <location>
        <begin position="42"/>
        <end position="74"/>
    </location>
</feature>
<dbReference type="Gene3D" id="1.25.40.20">
    <property type="entry name" value="Ankyrin repeat-containing domain"/>
    <property type="match status" value="2"/>
</dbReference>
<feature type="coiled-coil region" evidence="4">
    <location>
        <begin position="576"/>
        <end position="606"/>
    </location>
</feature>
<accession>A0A0D2WR97</accession>
<dbReference type="OrthoDB" id="20035at2759"/>
<dbReference type="Proteomes" id="UP000008743">
    <property type="component" value="Unassembled WGS sequence"/>
</dbReference>
<feature type="region of interest" description="Disordered" evidence="5">
    <location>
        <begin position="424"/>
        <end position="483"/>
    </location>
</feature>
<evidence type="ECO:0000256" key="1">
    <source>
        <dbReference type="ARBA" id="ARBA00022737"/>
    </source>
</evidence>
<evidence type="ECO:0000256" key="3">
    <source>
        <dbReference type="PROSITE-ProRule" id="PRU00023"/>
    </source>
</evidence>
<feature type="repeat" description="ANK" evidence="3">
    <location>
        <begin position="277"/>
        <end position="309"/>
    </location>
</feature>
<dbReference type="SMART" id="SM00248">
    <property type="entry name" value="ANK"/>
    <property type="match status" value="4"/>
</dbReference>
<feature type="coiled-coil region" evidence="4">
    <location>
        <begin position="521"/>
        <end position="548"/>
    </location>
</feature>
<keyword evidence="2 3" id="KW-0040">ANK repeat</keyword>
<dbReference type="Pfam" id="PF12796">
    <property type="entry name" value="Ank_2"/>
    <property type="match status" value="2"/>
</dbReference>
<feature type="compositionally biased region" description="Low complexity" evidence="5">
    <location>
        <begin position="207"/>
        <end position="227"/>
    </location>
</feature>
<evidence type="ECO:0000256" key="4">
    <source>
        <dbReference type="SAM" id="Coils"/>
    </source>
</evidence>
<name>A0A0D2WR97_CAPO3</name>
<organism evidence="6 7">
    <name type="scientific">Capsaspora owczarzaki (strain ATCC 30864)</name>
    <dbReference type="NCBI Taxonomy" id="595528"/>
    <lineage>
        <taxon>Eukaryota</taxon>
        <taxon>Filasterea</taxon>
        <taxon>Capsaspora</taxon>
    </lineage>
</organism>
<dbReference type="SUPFAM" id="SSF48403">
    <property type="entry name" value="Ankyrin repeat"/>
    <property type="match status" value="1"/>
</dbReference>
<dbReference type="InterPro" id="IPR036770">
    <property type="entry name" value="Ankyrin_rpt-contain_sf"/>
</dbReference>
<feature type="region of interest" description="Disordered" evidence="5">
    <location>
        <begin position="207"/>
        <end position="239"/>
    </location>
</feature>
<evidence type="ECO:0000256" key="2">
    <source>
        <dbReference type="ARBA" id="ARBA00023043"/>
    </source>
</evidence>
<keyword evidence="4" id="KW-0175">Coiled coil</keyword>
<evidence type="ECO:0000313" key="6">
    <source>
        <dbReference type="EMBL" id="KJE93678.1"/>
    </source>
</evidence>
<protein>
    <submittedName>
        <fullName evidence="6">Uncharacterized protein</fullName>
    </submittedName>
</protein>
<dbReference type="PANTHER" id="PTHR24171">
    <property type="entry name" value="ANKYRIN REPEAT DOMAIN-CONTAINING PROTEIN 39-RELATED"/>
    <property type="match status" value="1"/>
</dbReference>
<proteinExistence type="predicted"/>
<feature type="compositionally biased region" description="Low complexity" evidence="5">
    <location>
        <begin position="461"/>
        <end position="473"/>
    </location>
</feature>
<sequence length="667" mass="69520">MAVNRAGALLLDAVQESDIARVRKHLSEPGAAALVRTVQDATGASVLHLAAGLGSIEIVYELLRRGAAASMNTAHPTTQAIPLHLAAAADHGLCVELLLRSKCASASLAMRDANRLTPLEAAVRAKATHAAAIIERLAATCICSGSGGGPGLGAGAGAGAADGFFALANPPAAVSVSTAPTSSSSSSSSSSGTTLFSRKKSAGNLFASKSPSSSAGLPSSSSSGSNNLPPPPPGAANAGAQQLDSDALLTDVTKSGSHTLLMVLLNCDESPNVCDPAGRSLVWWAASAAHPPCLALLLERGADVHRADTERWTALHAAAMGGSQEHAECVDMLLAAGANAWAETNNRETCMDLARRCGKNKTTLAQLEAARVAEAVAELSAKLNDATNASASGSSTAINNCDPKVLQSVRTVLARLAFLESQTTEQQDTIKRLRSANDLPAPRHERPMSTASSDGSLEGYQLQLQPPSHHMQPPSSPSKSTKRIVTVSLSDETERVKTLTSERDALAGRCKTLMMALASAAVEHDEAVAALRAELEATKQAASEAVKDKDAAIRSIQPECDAAVQRCENAFSNRIARVSQDTVDALRRLMQDLEEADEEKRDLMTLHASKKLTWVPDEEGIIADAAAEYFAKPVAKPRFLCRSSATIAVSVSAIAANLWYSSLNLYP</sequence>
<dbReference type="eggNOG" id="KOG4177">
    <property type="taxonomic scope" value="Eukaryota"/>
</dbReference>
<dbReference type="AlphaFoldDB" id="A0A0D2WR97"/>
<evidence type="ECO:0000313" key="7">
    <source>
        <dbReference type="Proteomes" id="UP000008743"/>
    </source>
</evidence>
<dbReference type="InterPro" id="IPR002110">
    <property type="entry name" value="Ankyrin_rpt"/>
</dbReference>
<feature type="repeat" description="ANK" evidence="3">
    <location>
        <begin position="310"/>
        <end position="345"/>
    </location>
</feature>
<dbReference type="InParanoid" id="A0A0D2WR97"/>
<reference evidence="7" key="1">
    <citation type="submission" date="2011-02" db="EMBL/GenBank/DDBJ databases">
        <title>The Genome Sequence of Capsaspora owczarzaki ATCC 30864.</title>
        <authorList>
            <person name="Russ C."/>
            <person name="Cuomo C."/>
            <person name="Burger G."/>
            <person name="Gray M.W."/>
            <person name="Holland P.W.H."/>
            <person name="King N."/>
            <person name="Lang F.B.F."/>
            <person name="Roger A.J."/>
            <person name="Ruiz-Trillo I."/>
            <person name="Young S.K."/>
            <person name="Zeng Q."/>
            <person name="Gargeya S."/>
            <person name="Alvarado L."/>
            <person name="Berlin A."/>
            <person name="Chapman S.B."/>
            <person name="Chen Z."/>
            <person name="Freedman E."/>
            <person name="Gellesch M."/>
            <person name="Goldberg J."/>
            <person name="Griggs A."/>
            <person name="Gujja S."/>
            <person name="Heilman E."/>
            <person name="Heiman D."/>
            <person name="Howarth C."/>
            <person name="Mehta T."/>
            <person name="Neiman D."/>
            <person name="Pearson M."/>
            <person name="Roberts A."/>
            <person name="Saif S."/>
            <person name="Shea T."/>
            <person name="Shenoy N."/>
            <person name="Sisk P."/>
            <person name="Stolte C."/>
            <person name="Sykes S."/>
            <person name="White J."/>
            <person name="Yandava C."/>
            <person name="Haas B."/>
            <person name="Nusbaum C."/>
            <person name="Birren B."/>
        </authorList>
    </citation>
    <scope>NUCLEOTIDE SEQUENCE</scope>
    <source>
        <strain evidence="7">ATCC 30864</strain>
    </source>
</reference>
<dbReference type="PROSITE" id="PS50088">
    <property type="entry name" value="ANK_REPEAT"/>
    <property type="match status" value="3"/>
</dbReference>
<gene>
    <name evidence="6" type="ORF">CAOG_004432</name>
</gene>